<accession>A0AAD7ZSP6</accession>
<dbReference type="EMBL" id="JASPKZ010007188">
    <property type="protein sequence ID" value="KAJ9586190.1"/>
    <property type="molecule type" value="Genomic_DNA"/>
</dbReference>
<comment type="caution">
    <text evidence="2">The sequence shown here is derived from an EMBL/GenBank/DDBJ whole genome shotgun (WGS) entry which is preliminary data.</text>
</comment>
<dbReference type="AlphaFoldDB" id="A0AAD7ZSP6"/>
<keyword evidence="1" id="KW-0812">Transmembrane</keyword>
<gene>
    <name evidence="2" type="ORF">L9F63_020164</name>
</gene>
<reference evidence="2" key="1">
    <citation type="journal article" date="2023" name="IScience">
        <title>Live-bearing cockroach genome reveals convergent evolutionary mechanisms linked to viviparity in insects and beyond.</title>
        <authorList>
            <person name="Fouks B."/>
            <person name="Harrison M.C."/>
            <person name="Mikhailova A.A."/>
            <person name="Marchal E."/>
            <person name="English S."/>
            <person name="Carruthers M."/>
            <person name="Jennings E.C."/>
            <person name="Chiamaka E.L."/>
            <person name="Frigard R.A."/>
            <person name="Pippel M."/>
            <person name="Attardo G.M."/>
            <person name="Benoit J.B."/>
            <person name="Bornberg-Bauer E."/>
            <person name="Tobe S.S."/>
        </authorList>
    </citation>
    <scope>NUCLEOTIDE SEQUENCE</scope>
    <source>
        <strain evidence="2">Stay&amp;Tobe</strain>
    </source>
</reference>
<organism evidence="2 3">
    <name type="scientific">Diploptera punctata</name>
    <name type="common">Pacific beetle cockroach</name>
    <dbReference type="NCBI Taxonomy" id="6984"/>
    <lineage>
        <taxon>Eukaryota</taxon>
        <taxon>Metazoa</taxon>
        <taxon>Ecdysozoa</taxon>
        <taxon>Arthropoda</taxon>
        <taxon>Hexapoda</taxon>
        <taxon>Insecta</taxon>
        <taxon>Pterygota</taxon>
        <taxon>Neoptera</taxon>
        <taxon>Polyneoptera</taxon>
        <taxon>Dictyoptera</taxon>
        <taxon>Blattodea</taxon>
        <taxon>Blaberoidea</taxon>
        <taxon>Blaberidae</taxon>
        <taxon>Diplopterinae</taxon>
        <taxon>Diploptera</taxon>
    </lineage>
</organism>
<name>A0AAD7ZSP6_DIPPU</name>
<reference evidence="2" key="2">
    <citation type="submission" date="2023-05" db="EMBL/GenBank/DDBJ databases">
        <authorList>
            <person name="Fouks B."/>
        </authorList>
    </citation>
    <scope>NUCLEOTIDE SEQUENCE</scope>
    <source>
        <strain evidence="2">Stay&amp;Tobe</strain>
        <tissue evidence="2">Testes</tissue>
    </source>
</reference>
<keyword evidence="1" id="KW-0472">Membrane</keyword>
<keyword evidence="1" id="KW-1133">Transmembrane helix</keyword>
<keyword evidence="3" id="KW-1185">Reference proteome</keyword>
<feature type="non-terminal residue" evidence="2">
    <location>
        <position position="142"/>
    </location>
</feature>
<feature type="non-terminal residue" evidence="2">
    <location>
        <position position="1"/>
    </location>
</feature>
<feature type="transmembrane region" description="Helical" evidence="1">
    <location>
        <begin position="24"/>
        <end position="44"/>
    </location>
</feature>
<dbReference type="Proteomes" id="UP001233999">
    <property type="component" value="Unassembled WGS sequence"/>
</dbReference>
<sequence length="142" mass="16965">MVCKFLEFSTNFFFCLKTICPKFLLFYTLECLYSIFSISLNLLLNHFYICICCYDNLEEDSWAVGHHRGRIERKLQELCQLFRYLYNKNIGKIFNRNHKSIMYCLSLQYWNVSPLVGNEHSNMLCMLAHMFSIVYSFNTVSL</sequence>
<evidence type="ECO:0000313" key="2">
    <source>
        <dbReference type="EMBL" id="KAJ9586190.1"/>
    </source>
</evidence>
<protein>
    <submittedName>
        <fullName evidence="2">Uncharacterized protein</fullName>
    </submittedName>
</protein>
<evidence type="ECO:0000256" key="1">
    <source>
        <dbReference type="SAM" id="Phobius"/>
    </source>
</evidence>
<evidence type="ECO:0000313" key="3">
    <source>
        <dbReference type="Proteomes" id="UP001233999"/>
    </source>
</evidence>
<proteinExistence type="predicted"/>